<dbReference type="EMBL" id="JAUUTY010000001">
    <property type="protein sequence ID" value="KAK1696778.1"/>
    <property type="molecule type" value="Genomic_DNA"/>
</dbReference>
<reference evidence="4" key="1">
    <citation type="submission" date="2023-07" db="EMBL/GenBank/DDBJ databases">
        <title>A chromosome-level genome assembly of Lolium multiflorum.</title>
        <authorList>
            <person name="Chen Y."/>
            <person name="Copetti D."/>
            <person name="Kolliker R."/>
            <person name="Studer B."/>
        </authorList>
    </citation>
    <scope>NUCLEOTIDE SEQUENCE</scope>
    <source>
        <strain evidence="4">02402/16</strain>
        <tissue evidence="4">Leaf</tissue>
    </source>
</reference>
<dbReference type="Proteomes" id="UP001231189">
    <property type="component" value="Unassembled WGS sequence"/>
</dbReference>
<feature type="compositionally biased region" description="Basic and acidic residues" evidence="2">
    <location>
        <begin position="509"/>
        <end position="519"/>
    </location>
</feature>
<accession>A0AAD8U321</accession>
<dbReference type="SMART" id="SM00343">
    <property type="entry name" value="ZnF_C2HC"/>
    <property type="match status" value="1"/>
</dbReference>
<dbReference type="Pfam" id="PF00098">
    <property type="entry name" value="zf-CCHC"/>
    <property type="match status" value="1"/>
</dbReference>
<evidence type="ECO:0000256" key="1">
    <source>
        <dbReference type="PROSITE-ProRule" id="PRU00047"/>
    </source>
</evidence>
<protein>
    <recommendedName>
        <fullName evidence="3">CCHC-type domain-containing protein</fullName>
    </recommendedName>
</protein>
<feature type="domain" description="CCHC-type" evidence="3">
    <location>
        <begin position="396"/>
        <end position="410"/>
    </location>
</feature>
<keyword evidence="5" id="KW-1185">Reference proteome</keyword>
<keyword evidence="1" id="KW-0479">Metal-binding</keyword>
<dbReference type="Gene3D" id="4.10.60.10">
    <property type="entry name" value="Zinc finger, CCHC-type"/>
    <property type="match status" value="1"/>
</dbReference>
<dbReference type="GO" id="GO:0003676">
    <property type="term" value="F:nucleic acid binding"/>
    <property type="evidence" value="ECO:0007669"/>
    <property type="project" value="InterPro"/>
</dbReference>
<feature type="compositionally biased region" description="Basic and acidic residues" evidence="2">
    <location>
        <begin position="377"/>
        <end position="394"/>
    </location>
</feature>
<organism evidence="4 5">
    <name type="scientific">Lolium multiflorum</name>
    <name type="common">Italian ryegrass</name>
    <name type="synonym">Lolium perenne subsp. multiflorum</name>
    <dbReference type="NCBI Taxonomy" id="4521"/>
    <lineage>
        <taxon>Eukaryota</taxon>
        <taxon>Viridiplantae</taxon>
        <taxon>Streptophyta</taxon>
        <taxon>Embryophyta</taxon>
        <taxon>Tracheophyta</taxon>
        <taxon>Spermatophyta</taxon>
        <taxon>Magnoliopsida</taxon>
        <taxon>Liliopsida</taxon>
        <taxon>Poales</taxon>
        <taxon>Poaceae</taxon>
        <taxon>BOP clade</taxon>
        <taxon>Pooideae</taxon>
        <taxon>Poodae</taxon>
        <taxon>Poeae</taxon>
        <taxon>Poeae Chloroplast Group 2 (Poeae type)</taxon>
        <taxon>Loliodinae</taxon>
        <taxon>Loliinae</taxon>
        <taxon>Lolium</taxon>
    </lineage>
</organism>
<feature type="region of interest" description="Disordered" evidence="2">
    <location>
        <begin position="329"/>
        <end position="394"/>
    </location>
</feature>
<gene>
    <name evidence="4" type="ORF">QYE76_013475</name>
</gene>
<dbReference type="AlphaFoldDB" id="A0AAD8U321"/>
<keyword evidence="1" id="KW-0862">Zinc</keyword>
<dbReference type="GO" id="GO:0008270">
    <property type="term" value="F:zinc ion binding"/>
    <property type="evidence" value="ECO:0007669"/>
    <property type="project" value="UniProtKB-KW"/>
</dbReference>
<evidence type="ECO:0000313" key="5">
    <source>
        <dbReference type="Proteomes" id="UP001231189"/>
    </source>
</evidence>
<dbReference type="PROSITE" id="PS50158">
    <property type="entry name" value="ZF_CCHC"/>
    <property type="match status" value="1"/>
</dbReference>
<feature type="compositionally biased region" description="Polar residues" evidence="2">
    <location>
        <begin position="532"/>
        <end position="546"/>
    </location>
</feature>
<feature type="region of interest" description="Disordered" evidence="2">
    <location>
        <begin position="501"/>
        <end position="547"/>
    </location>
</feature>
<dbReference type="SUPFAM" id="SSF57756">
    <property type="entry name" value="Retrovirus zinc finger-like domains"/>
    <property type="match status" value="1"/>
</dbReference>
<name>A0AAD8U321_LOLMU</name>
<feature type="region of interest" description="Disordered" evidence="2">
    <location>
        <begin position="208"/>
        <end position="285"/>
    </location>
</feature>
<sequence length="760" mass="81560">MATKAAMELASMEGKTASSLLPLGKGVAQNKFSARPVMEPSIFMDDDDEGGWTVVRRRQRPPVITEKVHDPKLENFSKNSEIAGLGLARLRASPTKNLVHWNPTLARNRFLQRIRSNRDYVPRQARVGASIAGHAFRKLLGFSWRKKEPGELVWRRRDSPSMMNGDGGRGGFNPGRGTFNAGRGGFQGRTGYQGHGYQGRGGFQGRGCFQGRGNSAPRGRQGAGRGGHHAFQGTAEHSGLGSGANFVQGESSGMGGMNNEQRHYQRNHGYTSGNNGGYGGHQQRWQDDRGYQYRPRDNGASMQSRVGIDADLLQQTVQAVVAAVTAATKVTKPTQSAPPTAALTGGTGQHAMKSVATSNAAQQAAHEIQDNQGTRAKARDNEGQGPQKKKEEKSGCFRCNQPGHHIDDCPTPFCNLCESVHHATHACHLHQAPKPTSILHGYANEALMFFELACGAFKAKVENPRLAKDNVYRVKLPKAFFKLFFEVEEDNGKTEVDMVEVNNGGDGNDDAHNGEHNKEGGNAMDVDPKGQDGTNTSNNGLSTSGLPQVVLGSAPHNGRDSARCQPGEQQLLSASVQVLLADGKRAGEPVLATCERAAHTAAKAGSTMVADAALDGAGREILAQRIRLHELAASGLPPLSATVAETARPGSSTPEHTTLNAHATSWPQRIRLMCAARDQGGRANHWPIDGQPLEAQTAAVSGSSTYDVPVAHGYSYDVIHMMAHWAQLWALLSPEGLQDAMVSGCTQLQTVTQDILCQDV</sequence>
<evidence type="ECO:0000259" key="3">
    <source>
        <dbReference type="PROSITE" id="PS50158"/>
    </source>
</evidence>
<proteinExistence type="predicted"/>
<evidence type="ECO:0000256" key="2">
    <source>
        <dbReference type="SAM" id="MobiDB-lite"/>
    </source>
</evidence>
<dbReference type="InterPro" id="IPR036875">
    <property type="entry name" value="Znf_CCHC_sf"/>
</dbReference>
<evidence type="ECO:0000313" key="4">
    <source>
        <dbReference type="EMBL" id="KAK1696778.1"/>
    </source>
</evidence>
<keyword evidence="1" id="KW-0863">Zinc-finger</keyword>
<dbReference type="InterPro" id="IPR001878">
    <property type="entry name" value="Znf_CCHC"/>
</dbReference>
<comment type="caution">
    <text evidence="4">The sequence shown here is derived from an EMBL/GenBank/DDBJ whole genome shotgun (WGS) entry which is preliminary data.</text>
</comment>